<evidence type="ECO:0000313" key="3">
    <source>
        <dbReference type="EMBL" id="TMJ09374.1"/>
    </source>
</evidence>
<dbReference type="InterPro" id="IPR002744">
    <property type="entry name" value="MIP18-like"/>
</dbReference>
<gene>
    <name evidence="3" type="primary">paaJ</name>
    <name evidence="3" type="ORF">E6G98_09745</name>
</gene>
<accession>A0A537LMY5</accession>
<protein>
    <submittedName>
        <fullName evidence="3">Phenylacetate-CoA oxygenase subunit PaaJ</fullName>
    </submittedName>
</protein>
<proteinExistence type="predicted"/>
<dbReference type="InterPro" id="IPR034904">
    <property type="entry name" value="FSCA_dom_sf"/>
</dbReference>
<dbReference type="EMBL" id="VBAI01000160">
    <property type="protein sequence ID" value="TMJ09374.1"/>
    <property type="molecule type" value="Genomic_DNA"/>
</dbReference>
<evidence type="ECO:0000259" key="2">
    <source>
        <dbReference type="Pfam" id="PF23451"/>
    </source>
</evidence>
<evidence type="ECO:0000313" key="4">
    <source>
        <dbReference type="Proteomes" id="UP000315217"/>
    </source>
</evidence>
<dbReference type="InterPro" id="IPR052339">
    <property type="entry name" value="Fe-S_Maturation_MIP18"/>
</dbReference>
<name>A0A537LMY5_9BACT</name>
<dbReference type="PANTHER" id="PTHR42831:SF3">
    <property type="entry name" value="1,2-PHENYLACETYL-COA EPOXIDASE, SUBUNIT D-RELATED"/>
    <property type="match status" value="1"/>
</dbReference>
<dbReference type="Pfam" id="PF01883">
    <property type="entry name" value="FeS_assembly_P"/>
    <property type="match status" value="1"/>
</dbReference>
<dbReference type="SUPFAM" id="SSF117916">
    <property type="entry name" value="Fe-S cluster assembly (FSCA) domain-like"/>
    <property type="match status" value="1"/>
</dbReference>
<dbReference type="Proteomes" id="UP000315217">
    <property type="component" value="Unassembled WGS sequence"/>
</dbReference>
<dbReference type="InterPro" id="IPR056572">
    <property type="entry name" value="Zn_ribbon_PaaD"/>
</dbReference>
<comment type="caution">
    <text evidence="3">The sequence shown here is derived from an EMBL/GenBank/DDBJ whole genome shotgun (WGS) entry which is preliminary data.</text>
</comment>
<dbReference type="NCBIfam" id="TIGR02159">
    <property type="entry name" value="PA_CoA_Oxy4"/>
    <property type="match status" value="1"/>
</dbReference>
<dbReference type="InterPro" id="IPR011883">
    <property type="entry name" value="PaaD-like"/>
</dbReference>
<organism evidence="3 4">
    <name type="scientific">Candidatus Segetimicrobium genomatis</name>
    <dbReference type="NCBI Taxonomy" id="2569760"/>
    <lineage>
        <taxon>Bacteria</taxon>
        <taxon>Bacillati</taxon>
        <taxon>Candidatus Sysuimicrobiota</taxon>
        <taxon>Candidatus Sysuimicrobiia</taxon>
        <taxon>Candidatus Sysuimicrobiales</taxon>
        <taxon>Candidatus Segetimicrobiaceae</taxon>
        <taxon>Candidatus Segetimicrobium</taxon>
    </lineage>
</organism>
<dbReference type="Pfam" id="PF23451">
    <property type="entry name" value="Zn_ribbon_PaaD"/>
    <property type="match status" value="1"/>
</dbReference>
<feature type="domain" description="PaaD zinc beta ribbon" evidence="2">
    <location>
        <begin position="110"/>
        <end position="154"/>
    </location>
</feature>
<sequence>MPTTRTLEDQIWEALASVVDPELPLTVMDLGLIDEVRVTGGHVRVRMTPTYSACPAIEVMREEIRAKLRNLPGVEEVQVELSFSEPWTMARMTERGRARLREYGLSVPSSRSTAAVTCPFCGSTNTVLENPFGPTLCRAIYYCRDCHNPIERFKPPAE</sequence>
<feature type="domain" description="MIP18 family-like" evidence="1">
    <location>
        <begin position="8"/>
        <end position="79"/>
    </location>
</feature>
<dbReference type="AlphaFoldDB" id="A0A537LMY5"/>
<dbReference type="Gene3D" id="3.30.300.130">
    <property type="entry name" value="Fe-S cluster assembly (FSCA)"/>
    <property type="match status" value="1"/>
</dbReference>
<evidence type="ECO:0000259" key="1">
    <source>
        <dbReference type="Pfam" id="PF01883"/>
    </source>
</evidence>
<reference evidence="3 4" key="1">
    <citation type="journal article" date="2019" name="Nat. Microbiol.">
        <title>Mediterranean grassland soil C-N compound turnover is dependent on rainfall and depth, and is mediated by genomically divergent microorganisms.</title>
        <authorList>
            <person name="Diamond S."/>
            <person name="Andeer P.F."/>
            <person name="Li Z."/>
            <person name="Crits-Christoph A."/>
            <person name="Burstein D."/>
            <person name="Anantharaman K."/>
            <person name="Lane K.R."/>
            <person name="Thomas B.C."/>
            <person name="Pan C."/>
            <person name="Northen T.R."/>
            <person name="Banfield J.F."/>
        </authorList>
    </citation>
    <scope>NUCLEOTIDE SEQUENCE [LARGE SCALE GENOMIC DNA]</scope>
    <source>
        <strain evidence="3">NP_1</strain>
    </source>
</reference>
<dbReference type="PANTHER" id="PTHR42831">
    <property type="entry name" value="FE-S PROTEIN MATURATION AUXILIARY FACTOR YITW"/>
    <property type="match status" value="1"/>
</dbReference>